<dbReference type="InterPro" id="IPR001104">
    <property type="entry name" value="3-oxo-5_a-steroid_4-DH_C"/>
</dbReference>
<evidence type="ECO:0000256" key="18">
    <source>
        <dbReference type="PIRNR" id="PIRNR015596"/>
    </source>
</evidence>
<dbReference type="FunCoup" id="A0A3P8X0Y6">
    <property type="interactions" value="569"/>
</dbReference>
<dbReference type="PROSITE" id="PS50244">
    <property type="entry name" value="S5A_REDUCTASE"/>
    <property type="match status" value="1"/>
</dbReference>
<organism evidence="20 21">
    <name type="scientific">Cynoglossus semilaevis</name>
    <name type="common">Tongue sole</name>
    <dbReference type="NCBI Taxonomy" id="244447"/>
    <lineage>
        <taxon>Eukaryota</taxon>
        <taxon>Metazoa</taxon>
        <taxon>Chordata</taxon>
        <taxon>Craniata</taxon>
        <taxon>Vertebrata</taxon>
        <taxon>Euteleostomi</taxon>
        <taxon>Actinopterygii</taxon>
        <taxon>Neopterygii</taxon>
        <taxon>Teleostei</taxon>
        <taxon>Neoteleostei</taxon>
        <taxon>Acanthomorphata</taxon>
        <taxon>Carangaria</taxon>
        <taxon>Pleuronectiformes</taxon>
        <taxon>Pleuronectoidei</taxon>
        <taxon>Cynoglossidae</taxon>
        <taxon>Cynoglossinae</taxon>
        <taxon>Cynoglossus</taxon>
    </lineage>
</organism>
<keyword evidence="7" id="KW-0492">Microsome</keyword>
<dbReference type="OrthoDB" id="5788137at2759"/>
<evidence type="ECO:0000256" key="14">
    <source>
        <dbReference type="ARBA" id="ARBA00045549"/>
    </source>
</evidence>
<dbReference type="GeneID" id="103383286"/>
<protein>
    <recommendedName>
        <fullName evidence="18">3-oxo-5-alpha-steroid 4-dehydrogenase</fullName>
        <ecNumber evidence="18">1.3.1.22</ecNumber>
    </recommendedName>
</protein>
<dbReference type="FunFam" id="1.20.120.1630:FF:000002">
    <property type="entry name" value="Steroid 5 alpha-reductase 1"/>
    <property type="match status" value="1"/>
</dbReference>
<reference evidence="20" key="2">
    <citation type="submission" date="2025-08" db="UniProtKB">
        <authorList>
            <consortium name="Ensembl"/>
        </authorList>
    </citation>
    <scope>IDENTIFICATION</scope>
</reference>
<evidence type="ECO:0000256" key="1">
    <source>
        <dbReference type="ARBA" id="ARBA00004154"/>
    </source>
</evidence>
<dbReference type="GO" id="GO:0030154">
    <property type="term" value="P:cell differentiation"/>
    <property type="evidence" value="ECO:0007669"/>
    <property type="project" value="UniProtKB-KW"/>
</dbReference>
<dbReference type="PIRSF" id="PIRSF015596">
    <property type="entry name" value="5_alpha-SR2"/>
    <property type="match status" value="1"/>
</dbReference>
<evidence type="ECO:0000256" key="11">
    <source>
        <dbReference type="ARBA" id="ARBA00023002"/>
    </source>
</evidence>
<comment type="catalytic activity">
    <reaction evidence="17">
        <text>17beta-hydroxy-5alpha-androstan-3-one + NADP(+) = testosterone + NADPH + H(+)</text>
        <dbReference type="Rhea" id="RHEA:50820"/>
        <dbReference type="ChEBI" id="CHEBI:15378"/>
        <dbReference type="ChEBI" id="CHEBI:16330"/>
        <dbReference type="ChEBI" id="CHEBI:17347"/>
        <dbReference type="ChEBI" id="CHEBI:57783"/>
        <dbReference type="ChEBI" id="CHEBI:58349"/>
        <dbReference type="EC" id="1.3.1.22"/>
    </reaction>
    <physiologicalReaction direction="right-to-left" evidence="17">
        <dbReference type="Rhea" id="RHEA:50822"/>
    </physiologicalReaction>
</comment>
<feature type="transmembrane region" description="Helical" evidence="18">
    <location>
        <begin position="6"/>
        <end position="24"/>
    </location>
</feature>
<dbReference type="Proteomes" id="UP000265120">
    <property type="component" value="Chromosome 9"/>
</dbReference>
<feature type="transmembrane region" description="Helical" evidence="18">
    <location>
        <begin position="147"/>
        <end position="164"/>
    </location>
</feature>
<dbReference type="GeneTree" id="ENSGT00950000182886"/>
<dbReference type="GO" id="GO:0005789">
    <property type="term" value="C:endoplasmic reticulum membrane"/>
    <property type="evidence" value="ECO:0007669"/>
    <property type="project" value="UniProtKB-SubCell"/>
</dbReference>
<dbReference type="STRING" id="244447.ENSCSEP00000032664"/>
<comment type="catalytic activity">
    <reaction evidence="16">
        <text>5alpha-pregnane-3,20-dione + NADP(+) = progesterone + NADPH + H(+)</text>
        <dbReference type="Rhea" id="RHEA:21952"/>
        <dbReference type="ChEBI" id="CHEBI:15378"/>
        <dbReference type="ChEBI" id="CHEBI:17026"/>
        <dbReference type="ChEBI" id="CHEBI:28952"/>
        <dbReference type="ChEBI" id="CHEBI:57783"/>
        <dbReference type="ChEBI" id="CHEBI:58349"/>
        <dbReference type="EC" id="1.3.1.22"/>
    </reaction>
    <physiologicalReaction direction="right-to-left" evidence="16">
        <dbReference type="Rhea" id="RHEA:21954"/>
    </physiologicalReaction>
</comment>
<comment type="function">
    <text evidence="14">Converts testosterone (T) into 5-alpha-dihydrotestosterone (DHT) and progesterone or corticosterone into their corresponding 5-alpha-3-oxosteroids. It plays a central role in sexual differentiation and androgen physiology.</text>
</comment>
<evidence type="ECO:0000256" key="2">
    <source>
        <dbReference type="ARBA" id="ARBA00004477"/>
    </source>
</evidence>
<evidence type="ECO:0000256" key="8">
    <source>
        <dbReference type="ARBA" id="ARBA00022857"/>
    </source>
</evidence>
<dbReference type="OMA" id="KHEPRQS"/>
<feature type="transmembrane region" description="Helical" evidence="18">
    <location>
        <begin position="79"/>
        <end position="102"/>
    </location>
</feature>
<sequence>MDCLEGPVSYLSWSLMIGSVLYLWRQTQTHSEYGRYITTGVRSCSARVGWFLQEVPSFLLPLLMILLLPPKEALEPRIISGRTLLLSTFMLHYFQRSFIYAFRTRGRPVPFYIIAQAFVFCSVNGALQGHALLHCFHIQNTWLSNVRLAAGYFLFFVGMGINIYHDNILRNLRKPNEIVYKIPWGGLFEYVSGANFFGEIVEWCGYAIAVWNFPGFAFTFFTLCSIGPRAYHHHRDYLRRFDDYPRSRKALIPFIL</sequence>
<keyword evidence="11" id="KW-0560">Oxidoreductase</keyword>
<dbReference type="RefSeq" id="XP_008314564.1">
    <property type="nucleotide sequence ID" value="XM_008316342.2"/>
</dbReference>
<evidence type="ECO:0000256" key="12">
    <source>
        <dbReference type="ARBA" id="ARBA00023098"/>
    </source>
</evidence>
<dbReference type="PANTHER" id="PTHR10556">
    <property type="entry name" value="3-OXO-5-ALPHA-STEROID 4-DEHYDROGENASE"/>
    <property type="match status" value="1"/>
</dbReference>
<evidence type="ECO:0000256" key="5">
    <source>
        <dbReference type="ARBA" id="ARBA00022782"/>
    </source>
</evidence>
<evidence type="ECO:0000256" key="10">
    <source>
        <dbReference type="ARBA" id="ARBA00022989"/>
    </source>
</evidence>
<keyword evidence="9" id="KW-0726">Sexual differentiation</keyword>
<dbReference type="InParanoid" id="A0A3P8X0Y6"/>
<keyword evidence="5" id="KW-0221">Differentiation</keyword>
<evidence type="ECO:0000259" key="19">
    <source>
        <dbReference type="Pfam" id="PF02544"/>
    </source>
</evidence>
<dbReference type="Pfam" id="PF02544">
    <property type="entry name" value="Steroid_dh"/>
    <property type="match status" value="1"/>
</dbReference>
<evidence type="ECO:0000256" key="6">
    <source>
        <dbReference type="ARBA" id="ARBA00022824"/>
    </source>
</evidence>
<dbReference type="EC" id="1.3.1.22" evidence="18"/>
<comment type="subcellular location">
    <subcellularLocation>
        <location evidence="2">Endoplasmic reticulum membrane</location>
        <topology evidence="2">Multi-pass membrane protein</topology>
    </subcellularLocation>
    <subcellularLocation>
        <location evidence="1">Microsome membrane</location>
        <topology evidence="1">Multi-pass membrane protein</topology>
    </subcellularLocation>
</comment>
<evidence type="ECO:0000256" key="15">
    <source>
        <dbReference type="ARBA" id="ARBA00048164"/>
    </source>
</evidence>
<evidence type="ECO:0000256" key="16">
    <source>
        <dbReference type="ARBA" id="ARBA00048292"/>
    </source>
</evidence>
<accession>A0A3P8X0Y6</accession>
<keyword evidence="4 18" id="KW-0812">Transmembrane</keyword>
<gene>
    <name evidence="20" type="primary">SRD5A2</name>
</gene>
<dbReference type="CTD" id="550398"/>
<evidence type="ECO:0000256" key="9">
    <source>
        <dbReference type="ARBA" id="ARBA00022928"/>
    </source>
</evidence>
<evidence type="ECO:0000313" key="21">
    <source>
        <dbReference type="Proteomes" id="UP000265120"/>
    </source>
</evidence>
<keyword evidence="13 18" id="KW-0472">Membrane</keyword>
<feature type="transmembrane region" description="Helical" evidence="18">
    <location>
        <begin position="45"/>
        <end position="67"/>
    </location>
</feature>
<dbReference type="AlphaFoldDB" id="A0A3P8X0Y6"/>
<dbReference type="GO" id="GO:0007548">
    <property type="term" value="P:sex differentiation"/>
    <property type="evidence" value="ECO:0007669"/>
    <property type="project" value="UniProtKB-KW"/>
</dbReference>
<dbReference type="KEGG" id="csem:103383286"/>
<keyword evidence="6" id="KW-0256">Endoplasmic reticulum</keyword>
<evidence type="ECO:0000256" key="4">
    <source>
        <dbReference type="ARBA" id="ARBA00022692"/>
    </source>
</evidence>
<name>A0A3P8X0Y6_CYNSE</name>
<evidence type="ECO:0000256" key="17">
    <source>
        <dbReference type="ARBA" id="ARBA00049397"/>
    </source>
</evidence>
<reference evidence="20" key="3">
    <citation type="submission" date="2025-09" db="UniProtKB">
        <authorList>
            <consortium name="Ensembl"/>
        </authorList>
    </citation>
    <scope>IDENTIFICATION</scope>
</reference>
<dbReference type="Ensembl" id="ENSCSET00000033087.1">
    <property type="protein sequence ID" value="ENSCSEP00000032664.1"/>
    <property type="gene ID" value="ENSCSEG00000020967.1"/>
</dbReference>
<dbReference type="InterPro" id="IPR039357">
    <property type="entry name" value="SRD5A/TECR"/>
</dbReference>
<feature type="transmembrane region" description="Helical" evidence="18">
    <location>
        <begin position="109"/>
        <end position="127"/>
    </location>
</feature>
<keyword evidence="10 18" id="KW-1133">Transmembrane helix</keyword>
<comment type="similarity">
    <text evidence="3 18">Belongs to the steroid 5-alpha reductase family.</text>
</comment>
<evidence type="ECO:0000313" key="20">
    <source>
        <dbReference type="Ensembl" id="ENSCSEP00000032664.1"/>
    </source>
</evidence>
<evidence type="ECO:0000256" key="7">
    <source>
        <dbReference type="ARBA" id="ARBA00022848"/>
    </source>
</evidence>
<keyword evidence="12" id="KW-0443">Lipid metabolism</keyword>
<evidence type="ECO:0000256" key="3">
    <source>
        <dbReference type="ARBA" id="ARBA00007742"/>
    </source>
</evidence>
<feature type="domain" description="3-oxo-5-alpha-steroid 4-dehydrogenase C-terminal" evidence="19">
    <location>
        <begin position="108"/>
        <end position="256"/>
    </location>
</feature>
<keyword evidence="21" id="KW-1185">Reference proteome</keyword>
<comment type="function">
    <text evidence="18">Converts testosterone into 5-alpha-dihydrotestosterone and progesterone or corticosterone into their corresponding 5-alpha-3-oxosteroids. It plays a central role in sexual differentiation and androgen physiology.</text>
</comment>
<keyword evidence="8" id="KW-0521">NADP</keyword>
<dbReference type="InterPro" id="IPR016636">
    <property type="entry name" value="3-oxo-5-alpha-steroid_4-DH"/>
</dbReference>
<reference evidence="20 21" key="1">
    <citation type="journal article" date="2014" name="Nat. Genet.">
        <title>Whole-genome sequence of a flatfish provides insights into ZW sex chromosome evolution and adaptation to a benthic lifestyle.</title>
        <authorList>
            <person name="Chen S."/>
            <person name="Zhang G."/>
            <person name="Shao C."/>
            <person name="Huang Q."/>
            <person name="Liu G."/>
            <person name="Zhang P."/>
            <person name="Song W."/>
            <person name="An N."/>
            <person name="Chalopin D."/>
            <person name="Volff J.N."/>
            <person name="Hong Y."/>
            <person name="Li Q."/>
            <person name="Sha Z."/>
            <person name="Zhou H."/>
            <person name="Xie M."/>
            <person name="Yu Q."/>
            <person name="Liu Y."/>
            <person name="Xiang H."/>
            <person name="Wang N."/>
            <person name="Wu K."/>
            <person name="Yang C."/>
            <person name="Zhou Q."/>
            <person name="Liao X."/>
            <person name="Yang L."/>
            <person name="Hu Q."/>
            <person name="Zhang J."/>
            <person name="Meng L."/>
            <person name="Jin L."/>
            <person name="Tian Y."/>
            <person name="Lian J."/>
            <person name="Yang J."/>
            <person name="Miao G."/>
            <person name="Liu S."/>
            <person name="Liang Z."/>
            <person name="Yan F."/>
            <person name="Li Y."/>
            <person name="Sun B."/>
            <person name="Zhang H."/>
            <person name="Zhang J."/>
            <person name="Zhu Y."/>
            <person name="Du M."/>
            <person name="Zhao Y."/>
            <person name="Schartl M."/>
            <person name="Tang Q."/>
            <person name="Wang J."/>
        </authorList>
    </citation>
    <scope>NUCLEOTIDE SEQUENCE</scope>
</reference>
<dbReference type="GO" id="GO:0047751">
    <property type="term" value="F:3-oxo-5-alpha-steroid 4-dehydrogenase (NADP+) activity"/>
    <property type="evidence" value="ECO:0007669"/>
    <property type="project" value="UniProtKB-EC"/>
</dbReference>
<dbReference type="GO" id="GO:0006702">
    <property type="term" value="P:androgen biosynthetic process"/>
    <property type="evidence" value="ECO:0007669"/>
    <property type="project" value="UniProtKB-ARBA"/>
</dbReference>
<proteinExistence type="inferred from homology"/>
<evidence type="ECO:0000256" key="13">
    <source>
        <dbReference type="ARBA" id="ARBA00023136"/>
    </source>
</evidence>
<dbReference type="PANTHER" id="PTHR10556:SF37">
    <property type="entry name" value="3-OXO-5-ALPHA-STEROID 4-DEHYDROGENASE 2"/>
    <property type="match status" value="1"/>
</dbReference>
<comment type="catalytic activity">
    <reaction evidence="15 18">
        <text>a 3-oxo-5alpha-steroid + NADP(+) = a 3-oxo-Delta(4)-steroid + NADPH + H(+)</text>
        <dbReference type="Rhea" id="RHEA:54384"/>
        <dbReference type="ChEBI" id="CHEBI:13601"/>
        <dbReference type="ChEBI" id="CHEBI:15378"/>
        <dbReference type="ChEBI" id="CHEBI:47909"/>
        <dbReference type="ChEBI" id="CHEBI:57783"/>
        <dbReference type="ChEBI" id="CHEBI:58349"/>
        <dbReference type="EC" id="1.3.1.22"/>
    </reaction>
</comment>